<dbReference type="InterPro" id="IPR036191">
    <property type="entry name" value="RRF_sf"/>
</dbReference>
<proteinExistence type="inferred from homology"/>
<protein>
    <submittedName>
        <fullName evidence="4">Ribosome-recycling factor</fullName>
    </submittedName>
</protein>
<evidence type="ECO:0000256" key="2">
    <source>
        <dbReference type="ARBA" id="ARBA00022917"/>
    </source>
</evidence>
<name>A0A0G1VGK7_9BACT</name>
<dbReference type="InterPro" id="IPR023584">
    <property type="entry name" value="Ribosome_recyc_fac_dom"/>
</dbReference>
<comment type="similarity">
    <text evidence="1">Belongs to the RRF family.</text>
</comment>
<dbReference type="SUPFAM" id="SSF55194">
    <property type="entry name" value="Ribosome recycling factor, RRF"/>
    <property type="match status" value="1"/>
</dbReference>
<keyword evidence="2" id="KW-0648">Protein biosynthesis</keyword>
<gene>
    <name evidence="4" type="ORF">UY40_C0014G0003</name>
</gene>
<organism evidence="4 5">
    <name type="scientific">candidate division CPR1 bacterium GW2011_GWC1_49_13</name>
    <dbReference type="NCBI Taxonomy" id="1618342"/>
    <lineage>
        <taxon>Bacteria</taxon>
        <taxon>candidate division CPR1</taxon>
    </lineage>
</organism>
<dbReference type="STRING" id="1618342.UY40_C0014G0003"/>
<dbReference type="Gene3D" id="1.10.132.20">
    <property type="entry name" value="Ribosome-recycling factor"/>
    <property type="match status" value="1"/>
</dbReference>
<sequence length="177" mass="19953">MDLDSQLSQITQKLKEELAKVRTGRATSALVEDLKVEVYGGSVMSLKELASIAVPEPRQLLITPWDKSVLPDVEKGLRAAGFNPTAGDQSLRLVFPPLTGEERERLIKELGFKAEEARIAGRVVRKDLLVNLERAKTAKEISEDDYFSQKKQIDEKMEEFNKEIEVTLQDKRTAIEL</sequence>
<evidence type="ECO:0000313" key="4">
    <source>
        <dbReference type="EMBL" id="KKW05581.1"/>
    </source>
</evidence>
<evidence type="ECO:0000256" key="1">
    <source>
        <dbReference type="ARBA" id="ARBA00005912"/>
    </source>
</evidence>
<feature type="domain" description="Ribosome recycling factor" evidence="3">
    <location>
        <begin position="14"/>
        <end position="175"/>
    </location>
</feature>
<comment type="caution">
    <text evidence="4">The sequence shown here is derived from an EMBL/GenBank/DDBJ whole genome shotgun (WGS) entry which is preliminary data.</text>
</comment>
<dbReference type="PANTHER" id="PTHR20982">
    <property type="entry name" value="RIBOSOME RECYCLING FACTOR"/>
    <property type="match status" value="1"/>
</dbReference>
<dbReference type="Pfam" id="PF01765">
    <property type="entry name" value="RRF"/>
    <property type="match status" value="1"/>
</dbReference>
<dbReference type="InterPro" id="IPR002661">
    <property type="entry name" value="Ribosome_recyc_fac"/>
</dbReference>
<dbReference type="Gene3D" id="3.30.1360.40">
    <property type="match status" value="1"/>
</dbReference>
<dbReference type="PANTHER" id="PTHR20982:SF3">
    <property type="entry name" value="MITOCHONDRIAL RIBOSOME RECYCLING FACTOR PSEUDO 1"/>
    <property type="match status" value="1"/>
</dbReference>
<evidence type="ECO:0000313" key="5">
    <source>
        <dbReference type="Proteomes" id="UP000034119"/>
    </source>
</evidence>
<evidence type="ECO:0000259" key="3">
    <source>
        <dbReference type="Pfam" id="PF01765"/>
    </source>
</evidence>
<reference evidence="4 5" key="1">
    <citation type="journal article" date="2015" name="Nature">
        <title>rRNA introns, odd ribosomes, and small enigmatic genomes across a large radiation of phyla.</title>
        <authorList>
            <person name="Brown C.T."/>
            <person name="Hug L.A."/>
            <person name="Thomas B.C."/>
            <person name="Sharon I."/>
            <person name="Castelle C.J."/>
            <person name="Singh A."/>
            <person name="Wilkins M.J."/>
            <person name="Williams K.H."/>
            <person name="Banfield J.F."/>
        </authorList>
    </citation>
    <scope>NUCLEOTIDE SEQUENCE [LARGE SCALE GENOMIC DNA]</scope>
</reference>
<dbReference type="GO" id="GO:0043023">
    <property type="term" value="F:ribosomal large subunit binding"/>
    <property type="evidence" value="ECO:0007669"/>
    <property type="project" value="TreeGrafter"/>
</dbReference>
<dbReference type="EMBL" id="LCPW01000014">
    <property type="protein sequence ID" value="KKW05581.1"/>
    <property type="molecule type" value="Genomic_DNA"/>
</dbReference>
<dbReference type="AlphaFoldDB" id="A0A0G1VGK7"/>
<dbReference type="GO" id="GO:0006412">
    <property type="term" value="P:translation"/>
    <property type="evidence" value="ECO:0007669"/>
    <property type="project" value="UniProtKB-KW"/>
</dbReference>
<dbReference type="Proteomes" id="UP000034119">
    <property type="component" value="Unassembled WGS sequence"/>
</dbReference>
<accession>A0A0G1VGK7</accession>